<evidence type="ECO:0000313" key="2">
    <source>
        <dbReference type="Proteomes" id="UP000095087"/>
    </source>
</evidence>
<dbReference type="EMBL" id="MASI01000003">
    <property type="protein sequence ID" value="ODA67469.1"/>
    <property type="molecule type" value="Genomic_DNA"/>
</dbReference>
<dbReference type="AlphaFoldDB" id="A0A1E2RZI0"/>
<proteinExistence type="predicted"/>
<gene>
    <name evidence="1" type="ORF">A7A08_01501</name>
</gene>
<reference evidence="1 2" key="1">
    <citation type="submission" date="2016-07" db="EMBL/GenBank/DDBJ databases">
        <title>Draft genome sequence of Methyloligella halotolerans C2T (VKM B-2706T=CCUG 61687T=DSM 25045T), a halotolerant polyhydroxybutyrate accumulating methylotroph.</title>
        <authorList>
            <person name="Vasilenko O.V."/>
            <person name="Doronina N.V."/>
            <person name="Poroshina M.N."/>
            <person name="Tarlachkov S.V."/>
            <person name="Trotsenko Y.A."/>
        </authorList>
    </citation>
    <scope>NUCLEOTIDE SEQUENCE [LARGE SCALE GENOMIC DNA]</scope>
    <source>
        <strain evidence="1 2">VKM B-2706</strain>
    </source>
</reference>
<name>A0A1E2RZI0_9HYPH</name>
<dbReference type="STRING" id="1177755.A7A08_01501"/>
<dbReference type="Proteomes" id="UP000095087">
    <property type="component" value="Unassembled WGS sequence"/>
</dbReference>
<accession>A0A1E2RZI0</accession>
<keyword evidence="2" id="KW-1185">Reference proteome</keyword>
<comment type="caution">
    <text evidence="1">The sequence shown here is derived from an EMBL/GenBank/DDBJ whole genome shotgun (WGS) entry which is preliminary data.</text>
</comment>
<organism evidence="1 2">
    <name type="scientific">Methyloligella halotolerans</name>
    <dbReference type="NCBI Taxonomy" id="1177755"/>
    <lineage>
        <taxon>Bacteria</taxon>
        <taxon>Pseudomonadati</taxon>
        <taxon>Pseudomonadota</taxon>
        <taxon>Alphaproteobacteria</taxon>
        <taxon>Hyphomicrobiales</taxon>
        <taxon>Hyphomicrobiaceae</taxon>
        <taxon>Methyloligella</taxon>
    </lineage>
</organism>
<dbReference type="RefSeq" id="WP_069094828.1">
    <property type="nucleotide sequence ID" value="NZ_MASI01000003.1"/>
</dbReference>
<protein>
    <submittedName>
        <fullName evidence="1">Uncharacterized protein</fullName>
    </submittedName>
</protein>
<evidence type="ECO:0000313" key="1">
    <source>
        <dbReference type="EMBL" id="ODA67469.1"/>
    </source>
</evidence>
<sequence length="62" mass="6720">MAGPKNPEPSGDVADSRQAASQIAEQLVPMIESSRKCGMDFLAYLLGMALKEARQLAARQDR</sequence>